<dbReference type="EMBL" id="JMQN01000057">
    <property type="protein sequence ID" value="KEA61965.1"/>
    <property type="molecule type" value="Genomic_DNA"/>
</dbReference>
<dbReference type="OrthoDB" id="9796171at2"/>
<dbReference type="SUPFAM" id="SSF55729">
    <property type="entry name" value="Acyl-CoA N-acyltransferases (Nat)"/>
    <property type="match status" value="1"/>
</dbReference>
<dbReference type="InterPro" id="IPR016181">
    <property type="entry name" value="Acyl_CoA_acyltransferase"/>
</dbReference>
<dbReference type="STRING" id="1232683.ADIMK_3626"/>
<gene>
    <name evidence="2" type="ORF">ADIMK_3626</name>
</gene>
<sequence>MPDSTIQWQVRLYSAFSLHELEAWLALRQQVFVVEQNCPYPDIDGRDAQALHLCGYDEDRLVAGARLFAPEGISGSRIGRVVVAPDARGIGLGRILMQQAMLECEARWPGQAILVSAQAHLQSFYASLGFDAISGIYDEDGIPHIDMRCERGLS</sequence>
<evidence type="ECO:0000313" key="3">
    <source>
        <dbReference type="Proteomes" id="UP000028252"/>
    </source>
</evidence>
<reference evidence="2 3" key="1">
    <citation type="submission" date="2014-04" db="EMBL/GenBank/DDBJ databases">
        <title>Marinobacterium kochiensis sp. nov., isolated from sediment sample collected from Kochi backwaters in Kerala, India.</title>
        <authorList>
            <person name="Singh A."/>
            <person name="Pinnaka A.K."/>
        </authorList>
    </citation>
    <scope>NUCLEOTIDE SEQUENCE [LARGE SCALE GENOMIC DNA]</scope>
    <source>
        <strain evidence="2 3">AK27</strain>
    </source>
</reference>
<accession>A0A081FTW0</accession>
<organism evidence="2 3">
    <name type="scientific">Marinobacterium lacunae</name>
    <dbReference type="NCBI Taxonomy" id="1232683"/>
    <lineage>
        <taxon>Bacteria</taxon>
        <taxon>Pseudomonadati</taxon>
        <taxon>Pseudomonadota</taxon>
        <taxon>Gammaproteobacteria</taxon>
        <taxon>Oceanospirillales</taxon>
        <taxon>Oceanospirillaceae</taxon>
        <taxon>Marinobacterium</taxon>
    </lineage>
</organism>
<dbReference type="Pfam" id="PF13673">
    <property type="entry name" value="Acetyltransf_10"/>
    <property type="match status" value="1"/>
</dbReference>
<protein>
    <submittedName>
        <fullName evidence="2">ElaA protein</fullName>
    </submittedName>
</protein>
<dbReference type="RefSeq" id="WP_051693099.1">
    <property type="nucleotide sequence ID" value="NZ_JMQN01000057.1"/>
</dbReference>
<dbReference type="Gene3D" id="3.40.630.30">
    <property type="match status" value="1"/>
</dbReference>
<proteinExistence type="predicted"/>
<feature type="domain" description="N-acetyltransferase" evidence="1">
    <location>
        <begin position="11"/>
        <end position="152"/>
    </location>
</feature>
<dbReference type="AlphaFoldDB" id="A0A081FTW0"/>
<dbReference type="PATRIC" id="fig|1232683.4.peg.3566"/>
<evidence type="ECO:0000313" key="2">
    <source>
        <dbReference type="EMBL" id="KEA61965.1"/>
    </source>
</evidence>
<name>A0A081FTW0_9GAMM</name>
<comment type="caution">
    <text evidence="2">The sequence shown here is derived from an EMBL/GenBank/DDBJ whole genome shotgun (WGS) entry which is preliminary data.</text>
</comment>
<dbReference type="GO" id="GO:0016747">
    <property type="term" value="F:acyltransferase activity, transferring groups other than amino-acyl groups"/>
    <property type="evidence" value="ECO:0007669"/>
    <property type="project" value="InterPro"/>
</dbReference>
<keyword evidence="3" id="KW-1185">Reference proteome</keyword>
<dbReference type="eggNOG" id="COG2153">
    <property type="taxonomic scope" value="Bacteria"/>
</dbReference>
<evidence type="ECO:0000259" key="1">
    <source>
        <dbReference type="PROSITE" id="PS51186"/>
    </source>
</evidence>
<dbReference type="PROSITE" id="PS51186">
    <property type="entry name" value="GNAT"/>
    <property type="match status" value="1"/>
</dbReference>
<dbReference type="Proteomes" id="UP000028252">
    <property type="component" value="Unassembled WGS sequence"/>
</dbReference>
<dbReference type="InterPro" id="IPR000182">
    <property type="entry name" value="GNAT_dom"/>
</dbReference>
<dbReference type="CDD" id="cd04301">
    <property type="entry name" value="NAT_SF"/>
    <property type="match status" value="1"/>
</dbReference>